<dbReference type="Proteomes" id="UP000322966">
    <property type="component" value="Segment"/>
</dbReference>
<protein>
    <submittedName>
        <fullName evidence="1">DNA pilot protein</fullName>
    </submittedName>
</protein>
<reference evidence="1" key="1">
    <citation type="submission" date="2018-12" db="EMBL/GenBank/DDBJ databases">
        <title>Singled stranded DNA viruses identified in blackflies (Austrosimulium ungulatum) sampled in New Zealand.</title>
        <authorList>
            <person name="Kraberger S."/>
            <person name="Fontenele R.S."/>
            <person name="Schmidlin K."/>
            <person name="Walters M."/>
            <person name="Varsani A."/>
        </authorList>
    </citation>
    <scope>NUCLEOTIDE SEQUENCE [LARGE SCALE GENOMIC DNA]</scope>
    <source>
        <strain evidence="1">079</strain>
    </source>
</reference>
<name>A0A4P8PK76_9VIRU</name>
<accession>A0A4P8PK76</accession>
<organism evidence="1">
    <name type="scientific">Blackfly microvirus SF02</name>
    <dbReference type="NCBI Taxonomy" id="2576452"/>
    <lineage>
        <taxon>Viruses</taxon>
        <taxon>Monodnaviria</taxon>
        <taxon>Sangervirae</taxon>
        <taxon>Phixviricota</taxon>
        <taxon>Malgrandaviricetes</taxon>
        <taxon>Petitvirales</taxon>
        <taxon>Microviridae</taxon>
        <taxon>Microvirus</taxon>
    </lineage>
</organism>
<proteinExistence type="predicted"/>
<dbReference type="EMBL" id="MK249164">
    <property type="protein sequence ID" value="QCQ84769.1"/>
    <property type="molecule type" value="Genomic_DNA"/>
</dbReference>
<sequence length="329" mass="34689">MRQADAGLWCTRHDRSFLMSFLDDIGGFVSKAFDSFSGGLVGGGLKMIANSQQNDYAQDAFNQQQGASWKSQLESERYNSSEAIAARDFNAGQADIARQFSAGQQLQAEGYNANQAQLNRDFQERMSSTAYQRSRADMAAAGLNPILAAGAGGASTPGGSGASVGAVGGAQASGPSASSGALGGASMRDRAGLIEGVISSAGEAARLQPTLELLKETGNTQKHVTMKAAEETVTQRAQTHVLEQQEAKMRAETDFLLSQKANVEADTINKRDQSNQLEMLGYKGNPQKTQRILNDLFKGQGGPEAAMQNFSSSAVQFMRGVLGNGTGGQ</sequence>
<evidence type="ECO:0000313" key="1">
    <source>
        <dbReference type="EMBL" id="QCQ84769.1"/>
    </source>
</evidence>